<dbReference type="Proteomes" id="UP000781958">
    <property type="component" value="Unassembled WGS sequence"/>
</dbReference>
<name>A0ABS4SW50_9PROT</name>
<dbReference type="InterPro" id="IPR036388">
    <property type="entry name" value="WH-like_DNA-bd_sf"/>
</dbReference>
<comment type="caution">
    <text evidence="6">The sequence shown here is derived from an EMBL/GenBank/DDBJ whole genome shotgun (WGS) entry which is preliminary data.</text>
</comment>
<dbReference type="EMBL" id="JAGINP010000035">
    <property type="protein sequence ID" value="MBP2296786.1"/>
    <property type="molecule type" value="Genomic_DNA"/>
</dbReference>
<dbReference type="InterPro" id="IPR000847">
    <property type="entry name" value="LysR_HTH_N"/>
</dbReference>
<dbReference type="Pfam" id="PF03466">
    <property type="entry name" value="LysR_substrate"/>
    <property type="match status" value="1"/>
</dbReference>
<feature type="domain" description="HTH lysR-type" evidence="5">
    <location>
        <begin position="11"/>
        <end position="68"/>
    </location>
</feature>
<dbReference type="InterPro" id="IPR005119">
    <property type="entry name" value="LysR_subst-bd"/>
</dbReference>
<keyword evidence="2" id="KW-0805">Transcription regulation</keyword>
<dbReference type="SUPFAM" id="SSF53850">
    <property type="entry name" value="Periplasmic binding protein-like II"/>
    <property type="match status" value="1"/>
</dbReference>
<dbReference type="PRINTS" id="PR00039">
    <property type="entry name" value="HTHLYSR"/>
</dbReference>
<evidence type="ECO:0000256" key="3">
    <source>
        <dbReference type="ARBA" id="ARBA00023125"/>
    </source>
</evidence>
<comment type="similarity">
    <text evidence="1">Belongs to the LysR transcriptional regulatory family.</text>
</comment>
<dbReference type="SUPFAM" id="SSF46785">
    <property type="entry name" value="Winged helix' DNA-binding domain"/>
    <property type="match status" value="1"/>
</dbReference>
<dbReference type="Gene3D" id="3.40.190.290">
    <property type="match status" value="1"/>
</dbReference>
<accession>A0ABS4SW50</accession>
<dbReference type="PANTHER" id="PTHR30126">
    <property type="entry name" value="HTH-TYPE TRANSCRIPTIONAL REGULATOR"/>
    <property type="match status" value="1"/>
</dbReference>
<evidence type="ECO:0000259" key="5">
    <source>
        <dbReference type="PROSITE" id="PS50931"/>
    </source>
</evidence>
<evidence type="ECO:0000256" key="2">
    <source>
        <dbReference type="ARBA" id="ARBA00023015"/>
    </source>
</evidence>
<keyword evidence="4" id="KW-0804">Transcription</keyword>
<keyword evidence="3 6" id="KW-0238">DNA-binding</keyword>
<dbReference type="PROSITE" id="PS50931">
    <property type="entry name" value="HTH_LYSR"/>
    <property type="match status" value="1"/>
</dbReference>
<evidence type="ECO:0000256" key="1">
    <source>
        <dbReference type="ARBA" id="ARBA00009437"/>
    </source>
</evidence>
<dbReference type="GO" id="GO:0003677">
    <property type="term" value="F:DNA binding"/>
    <property type="evidence" value="ECO:0007669"/>
    <property type="project" value="UniProtKB-KW"/>
</dbReference>
<dbReference type="CDD" id="cd05466">
    <property type="entry name" value="PBP2_LTTR_substrate"/>
    <property type="match status" value="1"/>
</dbReference>
<dbReference type="Gene3D" id="1.10.10.10">
    <property type="entry name" value="Winged helix-like DNA-binding domain superfamily/Winged helix DNA-binding domain"/>
    <property type="match status" value="1"/>
</dbReference>
<protein>
    <submittedName>
        <fullName evidence="6">DNA-binding transcriptional LysR family regulator</fullName>
    </submittedName>
</protein>
<keyword evidence="7" id="KW-1185">Reference proteome</keyword>
<dbReference type="PANTHER" id="PTHR30126:SF98">
    <property type="entry name" value="HTH-TYPE TRANSCRIPTIONAL ACTIVATOR BAUR"/>
    <property type="match status" value="1"/>
</dbReference>
<evidence type="ECO:0000256" key="4">
    <source>
        <dbReference type="ARBA" id="ARBA00023163"/>
    </source>
</evidence>
<reference evidence="6 7" key="1">
    <citation type="submission" date="2021-03" db="EMBL/GenBank/DDBJ databases">
        <title>Genomic Encyclopedia of Type Strains, Phase III (KMG-III): the genomes of soil and plant-associated and newly described type strains.</title>
        <authorList>
            <person name="Whitman W."/>
        </authorList>
    </citation>
    <scope>NUCLEOTIDE SEQUENCE [LARGE SCALE GENOMIC DNA]</scope>
    <source>
        <strain evidence="6 7">IMMIB AFH-6</strain>
    </source>
</reference>
<dbReference type="Pfam" id="PF00126">
    <property type="entry name" value="HTH_1"/>
    <property type="match status" value="1"/>
</dbReference>
<dbReference type="InterPro" id="IPR036390">
    <property type="entry name" value="WH_DNA-bd_sf"/>
</dbReference>
<organism evidence="6 7">
    <name type="scientific">Azospirillum rugosum</name>
    <dbReference type="NCBI Taxonomy" id="416170"/>
    <lineage>
        <taxon>Bacteria</taxon>
        <taxon>Pseudomonadati</taxon>
        <taxon>Pseudomonadota</taxon>
        <taxon>Alphaproteobacteria</taxon>
        <taxon>Rhodospirillales</taxon>
        <taxon>Azospirillaceae</taxon>
        <taxon>Azospirillum</taxon>
    </lineage>
</organism>
<dbReference type="RefSeq" id="WP_209772381.1">
    <property type="nucleotide sequence ID" value="NZ_JAGINP010000035.1"/>
</dbReference>
<evidence type="ECO:0000313" key="7">
    <source>
        <dbReference type="Proteomes" id="UP000781958"/>
    </source>
</evidence>
<gene>
    <name evidence="6" type="ORF">J2851_006604</name>
</gene>
<sequence length="322" mass="36078">MLMKTPLARSLDWNLLRVFHVIVEERSISKAANTLNRTQPAVSTALKRLEEQLGTQLVVRNATTFRLTDNGRLLHRECSEVFNTIGHIPSLIAETTESLAGTLSLTMASHMVSNLIDEALALFHERHPNVSVDITLLTSASVIEQVLNRSINFGVCLAVRPVPGVDYLQLYREHFGFFCGPRHRFFGRRDLTLADLQGESAVTLRLFAASEVIQAITAMYRHANMAMPFAGISDNLEEIRRMIIAGLGIGAMPIHVMQRDVRDGLLWQLPPYQRPTPIDVYLVSNQKAQLGRIESAFMGLVQEIVKAKPIEERTYPRQPSSP</sequence>
<proteinExistence type="inferred from homology"/>
<evidence type="ECO:0000313" key="6">
    <source>
        <dbReference type="EMBL" id="MBP2296786.1"/>
    </source>
</evidence>